<feature type="domain" description="Glycosyltransferase subfamily 4-like N-terminal" evidence="2">
    <location>
        <begin position="33"/>
        <end position="190"/>
    </location>
</feature>
<dbReference type="GO" id="GO:0016757">
    <property type="term" value="F:glycosyltransferase activity"/>
    <property type="evidence" value="ECO:0007669"/>
    <property type="project" value="UniProtKB-KW"/>
</dbReference>
<comment type="caution">
    <text evidence="3">The sequence shown here is derived from an EMBL/GenBank/DDBJ whole genome shotgun (WGS) entry which is preliminary data.</text>
</comment>
<dbReference type="Pfam" id="PF00534">
    <property type="entry name" value="Glycos_transf_1"/>
    <property type="match status" value="1"/>
</dbReference>
<dbReference type="InterPro" id="IPR028098">
    <property type="entry name" value="Glyco_trans_4-like_N"/>
</dbReference>
<dbReference type="PANTHER" id="PTHR45947">
    <property type="entry name" value="SULFOQUINOVOSYL TRANSFERASE SQD2"/>
    <property type="match status" value="1"/>
</dbReference>
<sequence>MGFFFPQLPEKLLGANMEKPVKVAIVSRYFGDWGGAELFAWRLGVGLLEDPRWEIHVVGLRPGQRTQGFVFHEAGRILPRSGPWGQLAFAMQAKRYLQKGAFDLVHSHELGVEADVVSFGLPRRRWRKIVGKARSWATPQDKLVDLLERKTLFSPRCRVILCPSELAAGELRTEYPELVPKIRVLCPGVEFRSFQVFPERQELKQKLFGPLGWKREDLVALFIGNNFRLKGLPQTAEAVARLREKGYPLRLCVVGRGNPKEAGSCLRTLQSQRAVWFSGPVSQSLASSYYGASDFLLFPSRWEAFGMVVLEALASGLPVVVGPHVGAAKLVDPGRNGWILEDPESVQELAQCLERLCNPLERERMGKEARQTAERCDWRFRVKELVRIYEECLGVTQKD</sequence>
<accession>A0A8J2BLW3</accession>
<evidence type="ECO:0000313" key="3">
    <source>
        <dbReference type="EMBL" id="CAF0689063.1"/>
    </source>
</evidence>
<dbReference type="Pfam" id="PF13439">
    <property type="entry name" value="Glyco_transf_4"/>
    <property type="match status" value="1"/>
</dbReference>
<keyword evidence="4" id="KW-1185">Reference proteome</keyword>
<organism evidence="3 4">
    <name type="scientific">Candidatus Methylacidithermus pantelleriae</name>
    <dbReference type="NCBI Taxonomy" id="2744239"/>
    <lineage>
        <taxon>Bacteria</taxon>
        <taxon>Pseudomonadati</taxon>
        <taxon>Verrucomicrobiota</taxon>
        <taxon>Methylacidiphilae</taxon>
        <taxon>Methylacidiphilales</taxon>
        <taxon>Methylacidiphilaceae</taxon>
        <taxon>Candidatus Methylacidithermus</taxon>
    </lineage>
</organism>
<evidence type="ECO:0000313" key="4">
    <source>
        <dbReference type="Proteomes" id="UP000663859"/>
    </source>
</evidence>
<dbReference type="EC" id="2.4.1.-" evidence="3"/>
<dbReference type="Proteomes" id="UP000663859">
    <property type="component" value="Unassembled WGS sequence"/>
</dbReference>
<dbReference type="EMBL" id="CAJNOB010000001">
    <property type="protein sequence ID" value="CAF0689063.1"/>
    <property type="molecule type" value="Genomic_DNA"/>
</dbReference>
<dbReference type="SUPFAM" id="SSF53756">
    <property type="entry name" value="UDP-Glycosyltransferase/glycogen phosphorylase"/>
    <property type="match status" value="1"/>
</dbReference>
<keyword evidence="3" id="KW-0808">Transferase</keyword>
<gene>
    <name evidence="3" type="ORF">MPNT_10098</name>
</gene>
<name>A0A8J2BLW3_9BACT</name>
<feature type="domain" description="Glycosyl transferase family 1" evidence="1">
    <location>
        <begin position="206"/>
        <end position="371"/>
    </location>
</feature>
<keyword evidence="3" id="KW-0328">Glycosyltransferase</keyword>
<dbReference type="InterPro" id="IPR001296">
    <property type="entry name" value="Glyco_trans_1"/>
</dbReference>
<evidence type="ECO:0000259" key="1">
    <source>
        <dbReference type="Pfam" id="PF00534"/>
    </source>
</evidence>
<protein>
    <submittedName>
        <fullName evidence="3">Putative UDP-glucose:(Heptosyl)LPS alpha-1,3-glucosyltransferase</fullName>
        <ecNumber evidence="3">2.4.1.-</ecNumber>
    </submittedName>
</protein>
<dbReference type="InterPro" id="IPR050194">
    <property type="entry name" value="Glycosyltransferase_grp1"/>
</dbReference>
<dbReference type="RefSeq" id="WP_214096169.1">
    <property type="nucleotide sequence ID" value="NZ_CAJNOB010000001.1"/>
</dbReference>
<dbReference type="PANTHER" id="PTHR45947:SF3">
    <property type="entry name" value="SULFOQUINOVOSYL TRANSFERASE SQD2"/>
    <property type="match status" value="1"/>
</dbReference>
<evidence type="ECO:0000259" key="2">
    <source>
        <dbReference type="Pfam" id="PF13439"/>
    </source>
</evidence>
<dbReference type="Gene3D" id="3.40.50.2000">
    <property type="entry name" value="Glycogen Phosphorylase B"/>
    <property type="match status" value="2"/>
</dbReference>
<proteinExistence type="predicted"/>
<dbReference type="CDD" id="cd03801">
    <property type="entry name" value="GT4_PimA-like"/>
    <property type="match status" value="1"/>
</dbReference>
<dbReference type="AlphaFoldDB" id="A0A8J2BLW3"/>
<reference evidence="3" key="1">
    <citation type="submission" date="2021-02" db="EMBL/GenBank/DDBJ databases">
        <authorList>
            <person name="Cremers G."/>
            <person name="Picone N."/>
        </authorList>
    </citation>
    <scope>NUCLEOTIDE SEQUENCE</scope>
    <source>
        <strain evidence="3">PQ17</strain>
    </source>
</reference>